<dbReference type="PROSITE" id="PS01180">
    <property type="entry name" value="CUB"/>
    <property type="match status" value="1"/>
</dbReference>
<dbReference type="InterPro" id="IPR000859">
    <property type="entry name" value="CUB_dom"/>
</dbReference>
<dbReference type="PANTHER" id="PTHR23124">
    <property type="entry name" value="C-TYPE LECTIN DOMAIN-CONTAINING PROTEIN-RELATED-RELATED"/>
    <property type="match status" value="1"/>
</dbReference>
<dbReference type="InterPro" id="IPR016186">
    <property type="entry name" value="C-type_lectin-like/link_sf"/>
</dbReference>
<feature type="domain" description="CUB" evidence="4">
    <location>
        <begin position="133"/>
        <end position="220"/>
    </location>
</feature>
<dbReference type="SUPFAM" id="SSF56436">
    <property type="entry name" value="C-type lectin-like"/>
    <property type="match status" value="1"/>
</dbReference>
<dbReference type="AlphaFoldDB" id="A0A8S1ESY2"/>
<keyword evidence="1" id="KW-1015">Disulfide bond</keyword>
<evidence type="ECO:0000256" key="1">
    <source>
        <dbReference type="ARBA" id="ARBA00023157"/>
    </source>
</evidence>
<comment type="caution">
    <text evidence="2">Lacks conserved residue(s) required for the propagation of feature annotation.</text>
</comment>
<dbReference type="Gene3D" id="3.10.100.10">
    <property type="entry name" value="Mannose-Binding Protein A, subunit A"/>
    <property type="match status" value="1"/>
</dbReference>
<evidence type="ECO:0000259" key="5">
    <source>
        <dbReference type="PROSITE" id="PS50041"/>
    </source>
</evidence>
<sequence length="220" mass="24565">MFQTWSNSAYTDSIMRHTVLFSLFLLTHSLDSNDSAMQAFYFDCFPGWTKIERKSHSICVKVFAGSLTWNDAQSECKMNYGALMGIDSLNELQIVSELAAKAIQSLGRKNGGIWLGAKRKEFCIGNNATLDACKPYKTASFYWTDLMTTGIAGFNFPRNQPDNIGNNQNCVYVYAGEPATDQFQLNSPTEMDDAACDYVYNSKINDARSIMGFACAYRAP</sequence>
<accession>A0A8S1ESY2</accession>
<dbReference type="InterPro" id="IPR001304">
    <property type="entry name" value="C-type_lectin-like"/>
</dbReference>
<feature type="signal peptide" evidence="3">
    <location>
        <begin position="1"/>
        <end position="29"/>
    </location>
</feature>
<evidence type="ECO:0000313" key="6">
    <source>
        <dbReference type="EMBL" id="CAB3403102.1"/>
    </source>
</evidence>
<keyword evidence="3" id="KW-0732">Signal</keyword>
<evidence type="ECO:0000256" key="3">
    <source>
        <dbReference type="SAM" id="SignalP"/>
    </source>
</evidence>
<dbReference type="EMBL" id="CADEPM010000003">
    <property type="protein sequence ID" value="CAB3403102.1"/>
    <property type="molecule type" value="Genomic_DNA"/>
</dbReference>
<dbReference type="OrthoDB" id="5831268at2759"/>
<keyword evidence="7" id="KW-1185">Reference proteome</keyword>
<evidence type="ECO:0008006" key="8">
    <source>
        <dbReference type="Google" id="ProtNLM"/>
    </source>
</evidence>
<evidence type="ECO:0000313" key="7">
    <source>
        <dbReference type="Proteomes" id="UP000494206"/>
    </source>
</evidence>
<proteinExistence type="predicted"/>
<gene>
    <name evidence="6" type="ORF">CBOVIS_LOCUS5620</name>
</gene>
<evidence type="ECO:0000256" key="2">
    <source>
        <dbReference type="PROSITE-ProRule" id="PRU00059"/>
    </source>
</evidence>
<dbReference type="Pfam" id="PF00059">
    <property type="entry name" value="Lectin_C"/>
    <property type="match status" value="1"/>
</dbReference>
<dbReference type="Proteomes" id="UP000494206">
    <property type="component" value="Unassembled WGS sequence"/>
</dbReference>
<dbReference type="CDD" id="cd00037">
    <property type="entry name" value="CLECT"/>
    <property type="match status" value="1"/>
</dbReference>
<feature type="domain" description="C-type lectin" evidence="5">
    <location>
        <begin position="55"/>
        <end position="176"/>
    </location>
</feature>
<name>A0A8S1ESY2_9PELO</name>
<dbReference type="SMART" id="SM00034">
    <property type="entry name" value="CLECT"/>
    <property type="match status" value="1"/>
</dbReference>
<feature type="chain" id="PRO_5035882853" description="C-type lectin domain-containing protein" evidence="3">
    <location>
        <begin position="30"/>
        <end position="220"/>
    </location>
</feature>
<comment type="caution">
    <text evidence="6">The sequence shown here is derived from an EMBL/GenBank/DDBJ whole genome shotgun (WGS) entry which is preliminary data.</text>
</comment>
<reference evidence="6 7" key="1">
    <citation type="submission" date="2020-04" db="EMBL/GenBank/DDBJ databases">
        <authorList>
            <person name="Laetsch R D."/>
            <person name="Stevens L."/>
            <person name="Kumar S."/>
            <person name="Blaxter L. M."/>
        </authorList>
    </citation>
    <scope>NUCLEOTIDE SEQUENCE [LARGE SCALE GENOMIC DNA]</scope>
</reference>
<protein>
    <recommendedName>
        <fullName evidence="8">C-type lectin domain-containing protein</fullName>
    </recommendedName>
</protein>
<dbReference type="PROSITE" id="PS50041">
    <property type="entry name" value="C_TYPE_LECTIN_2"/>
    <property type="match status" value="1"/>
</dbReference>
<dbReference type="InterPro" id="IPR016187">
    <property type="entry name" value="CTDL_fold"/>
</dbReference>
<organism evidence="6 7">
    <name type="scientific">Caenorhabditis bovis</name>
    <dbReference type="NCBI Taxonomy" id="2654633"/>
    <lineage>
        <taxon>Eukaryota</taxon>
        <taxon>Metazoa</taxon>
        <taxon>Ecdysozoa</taxon>
        <taxon>Nematoda</taxon>
        <taxon>Chromadorea</taxon>
        <taxon>Rhabditida</taxon>
        <taxon>Rhabditina</taxon>
        <taxon>Rhabditomorpha</taxon>
        <taxon>Rhabditoidea</taxon>
        <taxon>Rhabditidae</taxon>
        <taxon>Peloderinae</taxon>
        <taxon>Caenorhabditis</taxon>
    </lineage>
</organism>
<evidence type="ECO:0000259" key="4">
    <source>
        <dbReference type="PROSITE" id="PS01180"/>
    </source>
</evidence>